<comment type="caution">
    <text evidence="1">The sequence shown here is derived from an EMBL/GenBank/DDBJ whole genome shotgun (WGS) entry which is preliminary data.</text>
</comment>
<accession>A0AAV4UBA1</accession>
<evidence type="ECO:0000313" key="1">
    <source>
        <dbReference type="EMBL" id="GIY54949.1"/>
    </source>
</evidence>
<keyword evidence="2" id="KW-1185">Reference proteome</keyword>
<sequence>KREVWEGFYQEGRPADKKSRYSQLAQMEDTNDRALEANAPLFHIGTTTVQVPGCCSL</sequence>
<dbReference type="AlphaFoldDB" id="A0AAV4UBA1"/>
<protein>
    <submittedName>
        <fullName evidence="1">Uncharacterized protein</fullName>
    </submittedName>
</protein>
<proteinExistence type="predicted"/>
<gene>
    <name evidence="1" type="ORF">CEXT_582321</name>
</gene>
<evidence type="ECO:0000313" key="2">
    <source>
        <dbReference type="Proteomes" id="UP001054945"/>
    </source>
</evidence>
<dbReference type="Proteomes" id="UP001054945">
    <property type="component" value="Unassembled WGS sequence"/>
</dbReference>
<dbReference type="EMBL" id="BPLR01012582">
    <property type="protein sequence ID" value="GIY54949.1"/>
    <property type="molecule type" value="Genomic_DNA"/>
</dbReference>
<organism evidence="1 2">
    <name type="scientific">Caerostris extrusa</name>
    <name type="common">Bark spider</name>
    <name type="synonym">Caerostris bankana</name>
    <dbReference type="NCBI Taxonomy" id="172846"/>
    <lineage>
        <taxon>Eukaryota</taxon>
        <taxon>Metazoa</taxon>
        <taxon>Ecdysozoa</taxon>
        <taxon>Arthropoda</taxon>
        <taxon>Chelicerata</taxon>
        <taxon>Arachnida</taxon>
        <taxon>Araneae</taxon>
        <taxon>Araneomorphae</taxon>
        <taxon>Entelegynae</taxon>
        <taxon>Araneoidea</taxon>
        <taxon>Araneidae</taxon>
        <taxon>Caerostris</taxon>
    </lineage>
</organism>
<name>A0AAV4UBA1_CAEEX</name>
<feature type="non-terminal residue" evidence="1">
    <location>
        <position position="1"/>
    </location>
</feature>
<reference evidence="1 2" key="1">
    <citation type="submission" date="2021-06" db="EMBL/GenBank/DDBJ databases">
        <title>Caerostris extrusa draft genome.</title>
        <authorList>
            <person name="Kono N."/>
            <person name="Arakawa K."/>
        </authorList>
    </citation>
    <scope>NUCLEOTIDE SEQUENCE [LARGE SCALE GENOMIC DNA]</scope>
</reference>